<evidence type="ECO:0000259" key="4">
    <source>
        <dbReference type="PROSITE" id="PS50127"/>
    </source>
</evidence>
<dbReference type="Gene3D" id="3.10.110.10">
    <property type="entry name" value="Ubiquitin Conjugating Enzyme"/>
    <property type="match status" value="1"/>
</dbReference>
<gene>
    <name evidence="5" type="ORF">VNI00_001748</name>
</gene>
<name>A0AAW0E4U8_9AGAR</name>
<feature type="compositionally biased region" description="Low complexity" evidence="3">
    <location>
        <begin position="573"/>
        <end position="583"/>
    </location>
</feature>
<keyword evidence="6" id="KW-1185">Reference proteome</keyword>
<feature type="compositionally biased region" description="Low complexity" evidence="3">
    <location>
        <begin position="602"/>
        <end position="611"/>
    </location>
</feature>
<dbReference type="CDD" id="cd23837">
    <property type="entry name" value="UBCc_UBE2O"/>
    <property type="match status" value="1"/>
</dbReference>
<dbReference type="SUPFAM" id="SSF54495">
    <property type="entry name" value="UBC-like"/>
    <property type="match status" value="1"/>
</dbReference>
<feature type="domain" description="UBC core" evidence="4">
    <location>
        <begin position="667"/>
        <end position="830"/>
    </location>
</feature>
<dbReference type="EMBL" id="JAYKXP010000004">
    <property type="protein sequence ID" value="KAK7059122.1"/>
    <property type="molecule type" value="Genomic_DNA"/>
</dbReference>
<dbReference type="InterPro" id="IPR016135">
    <property type="entry name" value="UBQ-conjugating_enzyme/RWD"/>
</dbReference>
<dbReference type="InterPro" id="IPR000608">
    <property type="entry name" value="UBC"/>
</dbReference>
<evidence type="ECO:0000256" key="2">
    <source>
        <dbReference type="ARBA" id="ARBA00022786"/>
    </source>
</evidence>
<dbReference type="GO" id="GO:0061631">
    <property type="term" value="F:ubiquitin conjugating enzyme activity"/>
    <property type="evidence" value="ECO:0007669"/>
    <property type="project" value="TreeGrafter"/>
</dbReference>
<reference evidence="5 6" key="1">
    <citation type="submission" date="2024-01" db="EMBL/GenBank/DDBJ databases">
        <title>A draft genome for a cacao thread blight-causing isolate of Paramarasmius palmivorus.</title>
        <authorList>
            <person name="Baruah I.K."/>
            <person name="Bukari Y."/>
            <person name="Amoako-Attah I."/>
            <person name="Meinhardt L.W."/>
            <person name="Bailey B.A."/>
            <person name="Cohen S.P."/>
        </authorList>
    </citation>
    <scope>NUCLEOTIDE SEQUENCE [LARGE SCALE GENOMIC DNA]</scope>
    <source>
        <strain evidence="5 6">GH-12</strain>
    </source>
</reference>
<accession>A0AAW0E4U8</accession>
<evidence type="ECO:0000256" key="3">
    <source>
        <dbReference type="SAM" id="MobiDB-lite"/>
    </source>
</evidence>
<keyword evidence="2" id="KW-0833">Ubl conjugation pathway</keyword>
<organism evidence="5 6">
    <name type="scientific">Paramarasmius palmivorus</name>
    <dbReference type="NCBI Taxonomy" id="297713"/>
    <lineage>
        <taxon>Eukaryota</taxon>
        <taxon>Fungi</taxon>
        <taxon>Dikarya</taxon>
        <taxon>Basidiomycota</taxon>
        <taxon>Agaricomycotina</taxon>
        <taxon>Agaricomycetes</taxon>
        <taxon>Agaricomycetidae</taxon>
        <taxon>Agaricales</taxon>
        <taxon>Marasmiineae</taxon>
        <taxon>Marasmiaceae</taxon>
        <taxon>Paramarasmius</taxon>
    </lineage>
</organism>
<proteinExistence type="predicted"/>
<evidence type="ECO:0000313" key="5">
    <source>
        <dbReference type="EMBL" id="KAK7059122.1"/>
    </source>
</evidence>
<dbReference type="SMART" id="SM00212">
    <property type="entry name" value="UBCc"/>
    <property type="match status" value="1"/>
</dbReference>
<dbReference type="PANTHER" id="PTHR46116">
    <property type="entry name" value="(E3-INDEPENDENT) E2 UBIQUITIN-CONJUGATING ENZYME"/>
    <property type="match status" value="1"/>
</dbReference>
<dbReference type="Pfam" id="PF00179">
    <property type="entry name" value="UQ_con"/>
    <property type="match status" value="1"/>
</dbReference>
<protein>
    <recommendedName>
        <fullName evidence="4">UBC core domain-containing protein</fullName>
    </recommendedName>
</protein>
<comment type="caution">
    <text evidence="5">The sequence shown here is derived from an EMBL/GenBank/DDBJ whole genome shotgun (WGS) entry which is preliminary data.</text>
</comment>
<feature type="compositionally biased region" description="Acidic residues" evidence="3">
    <location>
        <begin position="629"/>
        <end position="638"/>
    </location>
</feature>
<evidence type="ECO:0000256" key="1">
    <source>
        <dbReference type="ARBA" id="ARBA00022679"/>
    </source>
</evidence>
<keyword evidence="1" id="KW-0808">Transferase</keyword>
<dbReference type="AlphaFoldDB" id="A0AAW0E4U8"/>
<dbReference type="PANTHER" id="PTHR46116:SF15">
    <property type="entry name" value="(E3-INDEPENDENT) E2 UBIQUITIN-CONJUGATING ENZYME"/>
    <property type="match status" value="1"/>
</dbReference>
<dbReference type="Proteomes" id="UP001383192">
    <property type="component" value="Unassembled WGS sequence"/>
</dbReference>
<evidence type="ECO:0000313" key="6">
    <source>
        <dbReference type="Proteomes" id="UP001383192"/>
    </source>
</evidence>
<feature type="region of interest" description="Disordered" evidence="3">
    <location>
        <begin position="573"/>
        <end position="645"/>
    </location>
</feature>
<sequence>MTPKDRNLPSIKRCWHDAEDMPIPSTLLDPLSRPLTRGEVGVSFLSDAGRREIVQESELKLLDRIFQPGDFCKRRVEDHRSGVVRRVSVRGHVEHVISGEPVEGYKTQADVRFRRDAEIGDYVVYDDWFGQVVELFDESIIELPTGQLVRLPEFSSRLIVGERAENIIPHPTNGSSVRTLFGMLLGTDRSSGLETVIEVKHTVYAVAWLALNQTLTPGEAQNRQRPPKFWYGKDISKLTLVRSHVDSQLRLSDRINLKETNGLPYTTHGREGEACGVVKVQGYLMSSTETTVDILWQDGVEETARSIDVIPYLNPDEYDTWPGDHVLWSSEGVKRAAVVQSVDAAQRTATLLFNDTGKVEMVSLLELDPHGTSDNDLSLNYEGLGVRRGDFVFIHREGSTNGFEKPRVPRIGELEAWVREKPFVGGQLNGWRKEISELGMKIADSRVKEGSKEEHMKEPDGNLHWVGEVVDLLLDGNIQVIHPDETIKVYPLERLTKLYDGIDQLEDDLYEPSEAGSHQSAYFDDETWSMNESGEWMNQHGELLPQHDFHHSYPQDQYAIFDEDGYPVIIIPESELPPESGSGSDDETPSPQPPPLDMIHIESPAASSPVSAEEDVAEGESGEKHDTEHEDDEDDDDSSPWKRFDILPSAPPDHAYYATTPSQPTKAFHVRLAREYRILQSSLPDSIIVRAFEDRADLLRCLIIGPSNTPYEDAPFVIDWMLDSNFPNSPPLAHFLSWTNGNGRVNPNLYEEGKVCLSILGTWAGDRNETWSANRSSLLQAFVSIQGLVLVKEPWFCEPAYEKLRGTEEGIVNSRLYSEKAYVLSRGFVRRALEIPLGGLEKEVEWVYYTNGRLDKVLRDSKALIEKSRQQTEEAQHAEEDADLAVPRLTVGGIIALERTLSKLQALSDNATSM</sequence>
<dbReference type="PROSITE" id="PS50127">
    <property type="entry name" value="UBC_2"/>
    <property type="match status" value="1"/>
</dbReference>